<dbReference type="EMBL" id="LGAV01000005">
    <property type="protein sequence ID" value="KOS13688.1"/>
    <property type="molecule type" value="Genomic_DNA"/>
</dbReference>
<dbReference type="PANTHER" id="PTHR35560:SF3">
    <property type="entry name" value="PEPTIDASE S9 PROLYL OLIGOPEPTIDASE CATALYTIC DOMAIN-CONTAINING PROTEIN"/>
    <property type="match status" value="1"/>
</dbReference>
<keyword evidence="5" id="KW-1185">Reference proteome</keyword>
<dbReference type="GeneID" id="28728101"/>
<dbReference type="Proteomes" id="UP000037751">
    <property type="component" value="Unassembled WGS sequence"/>
</dbReference>
<evidence type="ECO:0000313" key="5">
    <source>
        <dbReference type="Proteomes" id="UP000037751"/>
    </source>
</evidence>
<reference evidence="4 5" key="1">
    <citation type="submission" date="2015-07" db="EMBL/GenBank/DDBJ databases">
        <title>Draft Genome Sequence of Malassezia furfur CBS1878 and Malassezia pachydermatis CBS1879.</title>
        <authorList>
            <person name="Triana S."/>
            <person name="Ohm R."/>
            <person name="Gonzalez A."/>
            <person name="DeCock H."/>
            <person name="Restrepo S."/>
            <person name="Celis A."/>
        </authorList>
    </citation>
    <scope>NUCLEOTIDE SEQUENCE [LARGE SCALE GENOMIC DNA]</scope>
    <source>
        <strain evidence="4 5">CBS 1879</strain>
    </source>
</reference>
<dbReference type="VEuPathDB" id="FungiDB:Malapachy_1727"/>
<sequence length="418" mass="45946">MRLLFSLTLAALLCIVTVNAADAGDQALFEKRQASKPKQAQIVETAKSDPVAAAKMVLQIKDIDKTDDGTWNKYANISGNADAKQVPWAKGVEFQQSPSANLVDGESFSNVPKDFYMFERKEWEVKDKHGRNGTQPYYINKGLNAGKVKRAVLVVPGYYRDSWNYINMFGNAYNIAKDKHGVEDGTVLIASLMVLNQKDKETGAVKDDWLYYKDGGWSVAGMTHGPGDLSISSFKLMDMFISKILGEYPGIETVVVAGHSLGAQAVMRYAAIKGSSHDDKLKFWIGNPGTYVYLNSKRPLSTDDCASYDDFPNGIDKTDTLPAYAGGKSADQIRSAYLARSVTYALGLDDNGVSSYACDSMAQGHNRLERSAYYIEHLESVNGGSFPSSHHADYLEGLSHQDYPTIAADVSINRIFIE</sequence>
<dbReference type="InterPro" id="IPR029058">
    <property type="entry name" value="AB_hydrolase_fold"/>
</dbReference>
<dbReference type="Gene3D" id="3.40.50.1820">
    <property type="entry name" value="alpha/beta hydrolase"/>
    <property type="match status" value="1"/>
</dbReference>
<keyword evidence="3" id="KW-0732">Signal</keyword>
<dbReference type="RefSeq" id="XP_017991320.1">
    <property type="nucleotide sequence ID" value="XM_018136226.1"/>
</dbReference>
<organism evidence="4 5">
    <name type="scientific">Malassezia pachydermatis</name>
    <dbReference type="NCBI Taxonomy" id="77020"/>
    <lineage>
        <taxon>Eukaryota</taxon>
        <taxon>Fungi</taxon>
        <taxon>Dikarya</taxon>
        <taxon>Basidiomycota</taxon>
        <taxon>Ustilaginomycotina</taxon>
        <taxon>Malasseziomycetes</taxon>
        <taxon>Malasseziales</taxon>
        <taxon>Malasseziaceae</taxon>
        <taxon>Malassezia</taxon>
    </lineage>
</organism>
<evidence type="ECO:0000256" key="1">
    <source>
        <dbReference type="ARBA" id="ARBA00047591"/>
    </source>
</evidence>
<comment type="catalytic activity">
    <reaction evidence="2">
        <text>a monoacylglycerol + H2O = glycerol + a fatty acid + H(+)</text>
        <dbReference type="Rhea" id="RHEA:15245"/>
        <dbReference type="ChEBI" id="CHEBI:15377"/>
        <dbReference type="ChEBI" id="CHEBI:15378"/>
        <dbReference type="ChEBI" id="CHEBI:17408"/>
        <dbReference type="ChEBI" id="CHEBI:17754"/>
        <dbReference type="ChEBI" id="CHEBI:28868"/>
    </reaction>
</comment>
<dbReference type="PANTHER" id="PTHR35560">
    <property type="entry name" value="BLL0132 PROTEIN"/>
    <property type="match status" value="1"/>
</dbReference>
<evidence type="ECO:0008006" key="6">
    <source>
        <dbReference type="Google" id="ProtNLM"/>
    </source>
</evidence>
<feature type="signal peptide" evidence="3">
    <location>
        <begin position="1"/>
        <end position="20"/>
    </location>
</feature>
<evidence type="ECO:0000313" key="4">
    <source>
        <dbReference type="EMBL" id="KOS13688.1"/>
    </source>
</evidence>
<proteinExistence type="predicted"/>
<name>A0A0M8ML14_9BASI</name>
<accession>A0A0M8ML14</accession>
<dbReference type="AlphaFoldDB" id="A0A0M8ML14"/>
<comment type="caution">
    <text evidence="4">The sequence shown here is derived from an EMBL/GenBank/DDBJ whole genome shotgun (WGS) entry which is preliminary data.</text>
</comment>
<protein>
    <recommendedName>
        <fullName evidence="6">Alpha beta-hydrolase</fullName>
    </recommendedName>
</protein>
<dbReference type="OrthoDB" id="5985073at2759"/>
<comment type="catalytic activity">
    <reaction evidence="1">
        <text>a diacylglycerol + H2O = a monoacylglycerol + a fatty acid + H(+)</text>
        <dbReference type="Rhea" id="RHEA:32731"/>
        <dbReference type="ChEBI" id="CHEBI:15377"/>
        <dbReference type="ChEBI" id="CHEBI:15378"/>
        <dbReference type="ChEBI" id="CHEBI:17408"/>
        <dbReference type="ChEBI" id="CHEBI:18035"/>
        <dbReference type="ChEBI" id="CHEBI:28868"/>
    </reaction>
</comment>
<gene>
    <name evidence="4" type="ORF">Malapachy_1727</name>
</gene>
<feature type="chain" id="PRO_5005818561" description="Alpha beta-hydrolase" evidence="3">
    <location>
        <begin position="21"/>
        <end position="418"/>
    </location>
</feature>
<evidence type="ECO:0000256" key="3">
    <source>
        <dbReference type="SAM" id="SignalP"/>
    </source>
</evidence>
<evidence type="ECO:0000256" key="2">
    <source>
        <dbReference type="ARBA" id="ARBA00048461"/>
    </source>
</evidence>
<dbReference type="SUPFAM" id="SSF53474">
    <property type="entry name" value="alpha/beta-Hydrolases"/>
    <property type="match status" value="1"/>
</dbReference>
<dbReference type="STRING" id="77020.A0A0M8ML14"/>